<organism evidence="2 3">
    <name type="scientific">Mycolicibacterium sediminis</name>
    <dbReference type="NCBI Taxonomy" id="1286180"/>
    <lineage>
        <taxon>Bacteria</taxon>
        <taxon>Bacillati</taxon>
        <taxon>Actinomycetota</taxon>
        <taxon>Actinomycetes</taxon>
        <taxon>Mycobacteriales</taxon>
        <taxon>Mycobacteriaceae</taxon>
        <taxon>Mycolicibacterium</taxon>
    </lineage>
</organism>
<evidence type="ECO:0000313" key="3">
    <source>
        <dbReference type="Proteomes" id="UP000467193"/>
    </source>
</evidence>
<dbReference type="KEGG" id="msei:MSEDJ_53700"/>
<sequence>MDSGAGNAADDFEEEVVVADPSSVAPPQAIAASTETAPPIAPTLRRSNDIAMNRLT</sequence>
<evidence type="ECO:0000313" key="2">
    <source>
        <dbReference type="EMBL" id="BBY31274.1"/>
    </source>
</evidence>
<reference evidence="2 3" key="1">
    <citation type="journal article" date="2019" name="Emerg. Microbes Infect.">
        <title>Comprehensive subspecies identification of 175 nontuberculous mycobacteria species based on 7547 genomic profiles.</title>
        <authorList>
            <person name="Matsumoto Y."/>
            <person name="Kinjo T."/>
            <person name="Motooka D."/>
            <person name="Nabeya D."/>
            <person name="Jung N."/>
            <person name="Uechi K."/>
            <person name="Horii T."/>
            <person name="Iida T."/>
            <person name="Fujita J."/>
            <person name="Nakamura S."/>
        </authorList>
    </citation>
    <scope>NUCLEOTIDE SEQUENCE [LARGE SCALE GENOMIC DNA]</scope>
    <source>
        <strain evidence="2 3">JCM 17899</strain>
    </source>
</reference>
<gene>
    <name evidence="2" type="ORF">MSEDJ_53700</name>
</gene>
<dbReference type="EMBL" id="AP022588">
    <property type="protein sequence ID" value="BBY31274.1"/>
    <property type="molecule type" value="Genomic_DNA"/>
</dbReference>
<protein>
    <submittedName>
        <fullName evidence="2">Uncharacterized protein</fullName>
    </submittedName>
</protein>
<keyword evidence="3" id="KW-1185">Reference proteome</keyword>
<evidence type="ECO:0000256" key="1">
    <source>
        <dbReference type="SAM" id="MobiDB-lite"/>
    </source>
</evidence>
<dbReference type="AlphaFoldDB" id="A0A7I7QY47"/>
<accession>A0A7I7QY47</accession>
<name>A0A7I7QY47_9MYCO</name>
<proteinExistence type="predicted"/>
<dbReference type="Proteomes" id="UP000467193">
    <property type="component" value="Chromosome"/>
</dbReference>
<feature type="region of interest" description="Disordered" evidence="1">
    <location>
        <begin position="1"/>
        <end position="56"/>
    </location>
</feature>